<dbReference type="PANTHER" id="PTHR23235:SF120">
    <property type="entry name" value="KRUPPEL-LIKE FACTOR 15"/>
    <property type="match status" value="1"/>
</dbReference>
<keyword evidence="2 4" id="KW-0863">Zinc-finger</keyword>
<evidence type="ECO:0000256" key="4">
    <source>
        <dbReference type="PROSITE-ProRule" id="PRU00042"/>
    </source>
</evidence>
<evidence type="ECO:0000256" key="2">
    <source>
        <dbReference type="ARBA" id="ARBA00022771"/>
    </source>
</evidence>
<dbReference type="OrthoDB" id="8117402at2759"/>
<keyword evidence="8" id="KW-1185">Reference proteome</keyword>
<dbReference type="PANTHER" id="PTHR23235">
    <property type="entry name" value="KRUEPPEL-LIKE TRANSCRIPTION FACTOR"/>
    <property type="match status" value="1"/>
</dbReference>
<sequence>MHGSFYGAPDMSLGPSEYLSKHGQRVAFLPSPEPTSCFLNGDTFMNEDLIPDSQSQHLCSSPPPSELSSIYSNLGTWNPSRLLGEHTYVPMTVSDENNYLTYDYDVCDIDSSLLALSAFPSNPSSPSMSTMSTSTEGSPQSSSLPLAEFGYTFGTDYNTSLSNDVPLVSHTYSQWSEAPARQHTQTLLPKAFVHHSRPSPAQSPVSPEKFKSRPGRSRESSPNQSDCDQNNPRRRYPCLILGCTRRFTSQYTLKVHMEAHKPKPRVTFPCTLGCSEKFSRQHDRLRHEVAKHGKICEFSCEHCGRFFSTKKTLGNHKCPVAQGTRWVDN</sequence>
<dbReference type="InParanoid" id="K5WPH8"/>
<reference evidence="8" key="1">
    <citation type="journal article" date="2012" name="Proc. Natl. Acad. Sci. U.S.A.">
        <title>Genome sequence of the button mushroom Agaricus bisporus reveals mechanisms governing adaptation to a humic-rich ecological niche.</title>
        <authorList>
            <person name="Morin E."/>
            <person name="Kohler A."/>
            <person name="Baker A.R."/>
            <person name="Foulongne-Oriol M."/>
            <person name="Lombard V."/>
            <person name="Nagy L.G."/>
            <person name="Ohm R.A."/>
            <person name="Patyshakuliyeva A."/>
            <person name="Brun A."/>
            <person name="Aerts A.L."/>
            <person name="Bailey A.M."/>
            <person name="Billette C."/>
            <person name="Coutinho P.M."/>
            <person name="Deakin G."/>
            <person name="Doddapaneni H."/>
            <person name="Floudas D."/>
            <person name="Grimwood J."/>
            <person name="Hilden K."/>
            <person name="Kuees U."/>
            <person name="LaButti K.M."/>
            <person name="Lapidus A."/>
            <person name="Lindquist E.A."/>
            <person name="Lucas S.M."/>
            <person name="Murat C."/>
            <person name="Riley R.W."/>
            <person name="Salamov A.A."/>
            <person name="Schmutz J."/>
            <person name="Subramanian V."/>
            <person name="Woesten H.A.B."/>
            <person name="Xu J."/>
            <person name="Eastwood D.C."/>
            <person name="Foster G.D."/>
            <person name="Sonnenberg A.S."/>
            <person name="Cullen D."/>
            <person name="de Vries R.P."/>
            <person name="Lundell T."/>
            <person name="Hibbett D.S."/>
            <person name="Henrissat B."/>
            <person name="Burton K.S."/>
            <person name="Kerrigan R.W."/>
            <person name="Challen M.P."/>
            <person name="Grigoriev I.V."/>
            <person name="Martin F."/>
        </authorList>
    </citation>
    <scope>NUCLEOTIDE SEQUENCE [LARGE SCALE GENOMIC DNA]</scope>
    <source>
        <strain evidence="8">JB137-S8 / ATCC MYA-4627 / FGSC 10392</strain>
    </source>
</reference>
<dbReference type="RefSeq" id="XP_007332221.1">
    <property type="nucleotide sequence ID" value="XM_007332159.1"/>
</dbReference>
<dbReference type="Gene3D" id="3.30.160.60">
    <property type="entry name" value="Classic Zinc Finger"/>
    <property type="match status" value="1"/>
</dbReference>
<feature type="compositionally biased region" description="Polar residues" evidence="5">
    <location>
        <begin position="220"/>
        <end position="230"/>
    </location>
</feature>
<evidence type="ECO:0000313" key="8">
    <source>
        <dbReference type="Proteomes" id="UP000008493"/>
    </source>
</evidence>
<dbReference type="HOGENOM" id="CLU_071645_0_0_1"/>
<evidence type="ECO:0000256" key="5">
    <source>
        <dbReference type="SAM" id="MobiDB-lite"/>
    </source>
</evidence>
<evidence type="ECO:0000313" key="7">
    <source>
        <dbReference type="EMBL" id="EKM77241.1"/>
    </source>
</evidence>
<feature type="region of interest" description="Disordered" evidence="5">
    <location>
        <begin position="124"/>
        <end position="143"/>
    </location>
</feature>
<dbReference type="SMART" id="SM00355">
    <property type="entry name" value="ZnF_C2H2"/>
    <property type="match status" value="3"/>
</dbReference>
<protein>
    <recommendedName>
        <fullName evidence="6">C2H2-type domain-containing protein</fullName>
    </recommendedName>
</protein>
<dbReference type="PROSITE" id="PS50157">
    <property type="entry name" value="ZINC_FINGER_C2H2_2"/>
    <property type="match status" value="2"/>
</dbReference>
<feature type="compositionally biased region" description="Basic and acidic residues" evidence="5">
    <location>
        <begin position="208"/>
        <end position="219"/>
    </location>
</feature>
<dbReference type="GO" id="GO:0008270">
    <property type="term" value="F:zinc ion binding"/>
    <property type="evidence" value="ECO:0007669"/>
    <property type="project" value="UniProtKB-KW"/>
</dbReference>
<gene>
    <name evidence="7" type="ORF">AGABI1DRAFT_77669</name>
</gene>
<dbReference type="AlphaFoldDB" id="K5WPH8"/>
<dbReference type="InterPro" id="IPR013087">
    <property type="entry name" value="Znf_C2H2_type"/>
</dbReference>
<feature type="region of interest" description="Disordered" evidence="5">
    <location>
        <begin position="193"/>
        <end position="231"/>
    </location>
</feature>
<organism evidence="7 8">
    <name type="scientific">Agaricus bisporus var. burnettii (strain JB137-S8 / ATCC MYA-4627 / FGSC 10392)</name>
    <name type="common">White button mushroom</name>
    <dbReference type="NCBI Taxonomy" id="597362"/>
    <lineage>
        <taxon>Eukaryota</taxon>
        <taxon>Fungi</taxon>
        <taxon>Dikarya</taxon>
        <taxon>Basidiomycota</taxon>
        <taxon>Agaricomycotina</taxon>
        <taxon>Agaricomycetes</taxon>
        <taxon>Agaricomycetidae</taxon>
        <taxon>Agaricales</taxon>
        <taxon>Agaricineae</taxon>
        <taxon>Agaricaceae</taxon>
        <taxon>Agaricus</taxon>
    </lineage>
</organism>
<evidence type="ECO:0000256" key="1">
    <source>
        <dbReference type="ARBA" id="ARBA00022723"/>
    </source>
</evidence>
<dbReference type="eggNOG" id="KOG1721">
    <property type="taxonomic scope" value="Eukaryota"/>
</dbReference>
<dbReference type="GeneID" id="18831441"/>
<dbReference type="EMBL" id="JH971397">
    <property type="protein sequence ID" value="EKM77241.1"/>
    <property type="molecule type" value="Genomic_DNA"/>
</dbReference>
<dbReference type="Proteomes" id="UP000008493">
    <property type="component" value="Unassembled WGS sequence"/>
</dbReference>
<feature type="domain" description="C2H2-type" evidence="6">
    <location>
        <begin position="236"/>
        <end position="265"/>
    </location>
</feature>
<dbReference type="KEGG" id="abp:AGABI1DRAFT77669"/>
<evidence type="ECO:0000256" key="3">
    <source>
        <dbReference type="ARBA" id="ARBA00022833"/>
    </source>
</evidence>
<evidence type="ECO:0000259" key="6">
    <source>
        <dbReference type="PROSITE" id="PS50157"/>
    </source>
</evidence>
<keyword evidence="1" id="KW-0479">Metal-binding</keyword>
<dbReference type="Pfam" id="PF00096">
    <property type="entry name" value="zf-C2H2"/>
    <property type="match status" value="1"/>
</dbReference>
<dbReference type="GO" id="GO:0000978">
    <property type="term" value="F:RNA polymerase II cis-regulatory region sequence-specific DNA binding"/>
    <property type="evidence" value="ECO:0007669"/>
    <property type="project" value="TreeGrafter"/>
</dbReference>
<accession>K5WPH8</accession>
<feature type="domain" description="C2H2-type" evidence="6">
    <location>
        <begin position="298"/>
        <end position="326"/>
    </location>
</feature>
<dbReference type="GO" id="GO:0000981">
    <property type="term" value="F:DNA-binding transcription factor activity, RNA polymerase II-specific"/>
    <property type="evidence" value="ECO:0007669"/>
    <property type="project" value="TreeGrafter"/>
</dbReference>
<dbReference type="PROSITE" id="PS00028">
    <property type="entry name" value="ZINC_FINGER_C2H2_1"/>
    <property type="match status" value="1"/>
</dbReference>
<name>K5WPH8_AGABU</name>
<keyword evidence="3" id="KW-0862">Zinc</keyword>
<proteinExistence type="predicted"/>